<accession>A0ABX4R6S3</accession>
<dbReference type="Pfam" id="PF13470">
    <property type="entry name" value="PIN_3"/>
    <property type="match status" value="1"/>
</dbReference>
<sequence>MTYRADHFTALLDACVLADVFKRNLLLSLARAELFRPRWSPQILDETERAILKITKGEADGKKQRAAIERAFRDACVTGYEALIPAVTLPDADDRHVLAAAIHTKAQVLVTDNLKDFPPDELAKFGIELKSSDEFIADTITLHEQTAFGAIKAMRARYQNPALTTGKIIQFAESRSLLSTALLLKEYEQYW</sequence>
<dbReference type="RefSeq" id="WP_101247435.1">
    <property type="nucleotide sequence ID" value="NZ_PGTS01000005.1"/>
</dbReference>
<organism evidence="3 4">
    <name type="scientific">Thalassospira povalilytica</name>
    <dbReference type="NCBI Taxonomy" id="732237"/>
    <lineage>
        <taxon>Bacteria</taxon>
        <taxon>Pseudomonadati</taxon>
        <taxon>Pseudomonadota</taxon>
        <taxon>Alphaproteobacteria</taxon>
        <taxon>Rhodospirillales</taxon>
        <taxon>Thalassospiraceae</taxon>
        <taxon>Thalassospira</taxon>
    </lineage>
</organism>
<keyword evidence="4" id="KW-1185">Reference proteome</keyword>
<reference evidence="3 4" key="1">
    <citation type="submission" date="2017-11" db="EMBL/GenBank/DDBJ databases">
        <title>Biodiversity and function of Thalassospira species in the particle-attached aromatic-hydrocarbon-degrading consortia from the surface seawater of the China South Sea.</title>
        <authorList>
            <person name="Dong C."/>
            <person name="Liu R."/>
            <person name="Shao Z."/>
        </authorList>
    </citation>
    <scope>NUCLEOTIDE SEQUENCE [LARGE SCALE GENOMIC DNA]</scope>
    <source>
        <strain evidence="3 4">139Z-12</strain>
    </source>
</reference>
<feature type="domain" description="VapC50 C-terminal" evidence="2">
    <location>
        <begin position="133"/>
        <end position="181"/>
    </location>
</feature>
<dbReference type="Pfam" id="PF26343">
    <property type="entry name" value="VapC50_C"/>
    <property type="match status" value="1"/>
</dbReference>
<dbReference type="InterPro" id="IPR002716">
    <property type="entry name" value="PIN_dom"/>
</dbReference>
<dbReference type="InterPro" id="IPR029060">
    <property type="entry name" value="PIN-like_dom_sf"/>
</dbReference>
<comment type="caution">
    <text evidence="3">The sequence shown here is derived from an EMBL/GenBank/DDBJ whole genome shotgun (WGS) entry which is preliminary data.</text>
</comment>
<dbReference type="EMBL" id="PGTS01000005">
    <property type="protein sequence ID" value="PKR48654.1"/>
    <property type="molecule type" value="Genomic_DNA"/>
</dbReference>
<evidence type="ECO:0000259" key="2">
    <source>
        <dbReference type="Pfam" id="PF26343"/>
    </source>
</evidence>
<evidence type="ECO:0000259" key="1">
    <source>
        <dbReference type="Pfam" id="PF13470"/>
    </source>
</evidence>
<name>A0ABX4R6S3_9PROT</name>
<protein>
    <submittedName>
        <fullName evidence="3">PIN domain-containing protein</fullName>
    </submittedName>
</protein>
<proteinExistence type="predicted"/>
<evidence type="ECO:0000313" key="4">
    <source>
        <dbReference type="Proteomes" id="UP000233365"/>
    </source>
</evidence>
<dbReference type="Proteomes" id="UP000233365">
    <property type="component" value="Unassembled WGS sequence"/>
</dbReference>
<gene>
    <name evidence="3" type="ORF">CU041_14305</name>
</gene>
<dbReference type="SUPFAM" id="SSF88723">
    <property type="entry name" value="PIN domain-like"/>
    <property type="match status" value="1"/>
</dbReference>
<feature type="domain" description="PIN" evidence="1">
    <location>
        <begin position="10"/>
        <end position="114"/>
    </location>
</feature>
<dbReference type="InterPro" id="IPR058652">
    <property type="entry name" value="VapC50_C"/>
</dbReference>
<evidence type="ECO:0000313" key="3">
    <source>
        <dbReference type="EMBL" id="PKR48654.1"/>
    </source>
</evidence>